<dbReference type="AlphaFoldDB" id="A0A369C3H7"/>
<dbReference type="InterPro" id="IPR036390">
    <property type="entry name" value="WH_DNA-bd_sf"/>
</dbReference>
<comment type="similarity">
    <text evidence="1">Belongs to the UPF0502 family.</text>
</comment>
<gene>
    <name evidence="3" type="ORF">DFQ59_108149</name>
</gene>
<proteinExistence type="inferred from homology"/>
<name>A0A369C3H7_9GAMM</name>
<dbReference type="SUPFAM" id="SSF46785">
    <property type="entry name" value="Winged helix' DNA-binding domain"/>
    <property type="match status" value="2"/>
</dbReference>
<dbReference type="OrthoDB" id="9784785at2"/>
<dbReference type="HAMAP" id="MF_01584">
    <property type="entry name" value="UPF0502"/>
    <property type="match status" value="1"/>
</dbReference>
<feature type="coiled-coil region" evidence="2">
    <location>
        <begin position="185"/>
        <end position="212"/>
    </location>
</feature>
<dbReference type="RefSeq" id="WP_114280534.1">
    <property type="nucleotide sequence ID" value="NZ_QPJY01000008.1"/>
</dbReference>
<keyword evidence="2" id="KW-0175">Coiled coil</keyword>
<dbReference type="Pfam" id="PF04337">
    <property type="entry name" value="DUF480"/>
    <property type="match status" value="1"/>
</dbReference>
<dbReference type="InterPro" id="IPR036388">
    <property type="entry name" value="WH-like_DNA-bd_sf"/>
</dbReference>
<evidence type="ECO:0000256" key="1">
    <source>
        <dbReference type="HAMAP-Rule" id="MF_01584"/>
    </source>
</evidence>
<evidence type="ECO:0000256" key="2">
    <source>
        <dbReference type="SAM" id="Coils"/>
    </source>
</evidence>
<dbReference type="Gene3D" id="1.10.10.10">
    <property type="entry name" value="Winged helix-like DNA-binding domain superfamily/Winged helix DNA-binding domain"/>
    <property type="match status" value="2"/>
</dbReference>
<evidence type="ECO:0000313" key="4">
    <source>
        <dbReference type="Proteomes" id="UP000252707"/>
    </source>
</evidence>
<protein>
    <submittedName>
        <fullName evidence="3">Uncharacterized protein</fullName>
    </submittedName>
</protein>
<accession>A0A369C3H7</accession>
<reference evidence="3 4" key="1">
    <citation type="submission" date="2018-07" db="EMBL/GenBank/DDBJ databases">
        <title>Genomic Encyclopedia of Type Strains, Phase IV (KMG-IV): sequencing the most valuable type-strain genomes for metagenomic binning, comparative biology and taxonomic classification.</title>
        <authorList>
            <person name="Goeker M."/>
        </authorList>
    </citation>
    <scope>NUCLEOTIDE SEQUENCE [LARGE SCALE GENOMIC DNA]</scope>
    <source>
        <strain evidence="3 4">DSM 26407</strain>
    </source>
</reference>
<dbReference type="PANTHER" id="PTHR38768:SF1">
    <property type="entry name" value="UPF0502 PROTEIN YCEH"/>
    <property type="match status" value="1"/>
</dbReference>
<comment type="caution">
    <text evidence="3">The sequence shown here is derived from an EMBL/GenBank/DDBJ whole genome shotgun (WGS) entry which is preliminary data.</text>
</comment>
<dbReference type="InterPro" id="IPR007432">
    <property type="entry name" value="DUF480"/>
</dbReference>
<dbReference type="Proteomes" id="UP000252707">
    <property type="component" value="Unassembled WGS sequence"/>
</dbReference>
<organism evidence="3 4">
    <name type="scientific">Thioalbus denitrificans</name>
    <dbReference type="NCBI Taxonomy" id="547122"/>
    <lineage>
        <taxon>Bacteria</taxon>
        <taxon>Pseudomonadati</taxon>
        <taxon>Pseudomonadota</taxon>
        <taxon>Gammaproteobacteria</taxon>
        <taxon>Chromatiales</taxon>
        <taxon>Ectothiorhodospiraceae</taxon>
        <taxon>Thioalbus</taxon>
    </lineage>
</organism>
<evidence type="ECO:0000313" key="3">
    <source>
        <dbReference type="EMBL" id="RCX28121.1"/>
    </source>
</evidence>
<dbReference type="PANTHER" id="PTHR38768">
    <property type="entry name" value="UPF0502 PROTEIN YCEH"/>
    <property type="match status" value="1"/>
</dbReference>
<keyword evidence="4" id="KW-1185">Reference proteome</keyword>
<dbReference type="EMBL" id="QPJY01000008">
    <property type="protein sequence ID" value="RCX28121.1"/>
    <property type="molecule type" value="Genomic_DNA"/>
</dbReference>
<sequence>MDFVLDPVEVRVLGALVEKALTTPDYYPLSLSGLTGACNQKSNREPVMDLDEATVLEALNGLMKKHLVVERGGSGSRVQKYAHRLSDTLTRTYDFSREELALLSVLMLRQAQTLGELRTRTTRLAAFDSLEAVERTLQGLADRTDGPYVQELPRQPGQRERRFMHLLAGSEFAAAAAPAVIAVEKESLEARVAALEETVAALQRELAGLRGGFGAAD</sequence>